<sequence>MPNSSSALLWDCSINVWDIRRPYIPLAAFNEHKNLTTGICWRSEANRLLSVGKEDTIP</sequence>
<evidence type="ECO:0000313" key="3">
    <source>
        <dbReference type="EMBL" id="MPC86945.1"/>
    </source>
</evidence>
<dbReference type="EMBL" id="VSRR010073029">
    <property type="protein sequence ID" value="MPC86945.1"/>
    <property type="molecule type" value="Genomic_DNA"/>
</dbReference>
<dbReference type="GO" id="GO:0005829">
    <property type="term" value="C:cytosol"/>
    <property type="evidence" value="ECO:0007669"/>
    <property type="project" value="TreeGrafter"/>
</dbReference>
<dbReference type="Proteomes" id="UP000324222">
    <property type="component" value="Unassembled WGS sequence"/>
</dbReference>
<reference evidence="3 4" key="1">
    <citation type="submission" date="2019-05" db="EMBL/GenBank/DDBJ databases">
        <title>Another draft genome of Portunus trituberculatus and its Hox gene families provides insights of decapod evolution.</title>
        <authorList>
            <person name="Jeong J.-H."/>
            <person name="Song I."/>
            <person name="Kim S."/>
            <person name="Choi T."/>
            <person name="Kim D."/>
            <person name="Ryu S."/>
            <person name="Kim W."/>
        </authorList>
    </citation>
    <scope>NUCLEOTIDE SEQUENCE [LARGE SCALE GENOMIC DNA]</scope>
    <source>
        <tissue evidence="3">Muscle</tissue>
    </source>
</reference>
<evidence type="ECO:0000256" key="2">
    <source>
        <dbReference type="ARBA" id="ARBA00022737"/>
    </source>
</evidence>
<dbReference type="PANTHER" id="PTHR46200:SF1">
    <property type="entry name" value="GATOR COMPLEX PROTEIN WDR24"/>
    <property type="match status" value="1"/>
</dbReference>
<name>A0A5B7IWT7_PORTR</name>
<proteinExistence type="predicted"/>
<evidence type="ECO:0000313" key="4">
    <source>
        <dbReference type="Proteomes" id="UP000324222"/>
    </source>
</evidence>
<gene>
    <name evidence="3" type="primary">wdr24_1</name>
    <name evidence="3" type="ORF">E2C01_081789</name>
</gene>
<dbReference type="GO" id="GO:0016239">
    <property type="term" value="P:positive regulation of macroautophagy"/>
    <property type="evidence" value="ECO:0007669"/>
    <property type="project" value="TreeGrafter"/>
</dbReference>
<dbReference type="GO" id="GO:0061700">
    <property type="term" value="C:GATOR2 complex"/>
    <property type="evidence" value="ECO:0007669"/>
    <property type="project" value="TreeGrafter"/>
</dbReference>
<evidence type="ECO:0000256" key="1">
    <source>
        <dbReference type="ARBA" id="ARBA00022574"/>
    </source>
</evidence>
<dbReference type="SUPFAM" id="SSF50978">
    <property type="entry name" value="WD40 repeat-like"/>
    <property type="match status" value="1"/>
</dbReference>
<dbReference type="InterPro" id="IPR015943">
    <property type="entry name" value="WD40/YVTN_repeat-like_dom_sf"/>
</dbReference>
<dbReference type="PANTHER" id="PTHR46200">
    <property type="entry name" value="GATOR COMPLEX PROTEIN WDR24"/>
    <property type="match status" value="1"/>
</dbReference>
<keyword evidence="1" id="KW-0853">WD repeat</keyword>
<dbReference type="GO" id="GO:0034198">
    <property type="term" value="P:cellular response to amino acid starvation"/>
    <property type="evidence" value="ECO:0007669"/>
    <property type="project" value="TreeGrafter"/>
</dbReference>
<dbReference type="InterPro" id="IPR036322">
    <property type="entry name" value="WD40_repeat_dom_sf"/>
</dbReference>
<protein>
    <submittedName>
        <fullName evidence="3">WD repeat-containing protein 24</fullName>
    </submittedName>
</protein>
<dbReference type="OrthoDB" id="60955at2759"/>
<dbReference type="InterPro" id="IPR037590">
    <property type="entry name" value="WDR24"/>
</dbReference>
<dbReference type="GO" id="GO:0005774">
    <property type="term" value="C:vacuolar membrane"/>
    <property type="evidence" value="ECO:0007669"/>
    <property type="project" value="TreeGrafter"/>
</dbReference>
<keyword evidence="4" id="KW-1185">Reference proteome</keyword>
<dbReference type="GO" id="GO:1904263">
    <property type="term" value="P:positive regulation of TORC1 signaling"/>
    <property type="evidence" value="ECO:0007669"/>
    <property type="project" value="TreeGrafter"/>
</dbReference>
<dbReference type="AlphaFoldDB" id="A0A5B7IWT7"/>
<organism evidence="3 4">
    <name type="scientific">Portunus trituberculatus</name>
    <name type="common">Swimming crab</name>
    <name type="synonym">Neptunus trituberculatus</name>
    <dbReference type="NCBI Taxonomy" id="210409"/>
    <lineage>
        <taxon>Eukaryota</taxon>
        <taxon>Metazoa</taxon>
        <taxon>Ecdysozoa</taxon>
        <taxon>Arthropoda</taxon>
        <taxon>Crustacea</taxon>
        <taxon>Multicrustacea</taxon>
        <taxon>Malacostraca</taxon>
        <taxon>Eumalacostraca</taxon>
        <taxon>Eucarida</taxon>
        <taxon>Decapoda</taxon>
        <taxon>Pleocyemata</taxon>
        <taxon>Brachyura</taxon>
        <taxon>Eubrachyura</taxon>
        <taxon>Portunoidea</taxon>
        <taxon>Portunidae</taxon>
        <taxon>Portuninae</taxon>
        <taxon>Portunus</taxon>
    </lineage>
</organism>
<dbReference type="Gene3D" id="2.130.10.10">
    <property type="entry name" value="YVTN repeat-like/Quinoprotein amine dehydrogenase"/>
    <property type="match status" value="1"/>
</dbReference>
<comment type="caution">
    <text evidence="3">The sequence shown here is derived from an EMBL/GenBank/DDBJ whole genome shotgun (WGS) entry which is preliminary data.</text>
</comment>
<keyword evidence="2" id="KW-0677">Repeat</keyword>
<accession>A0A5B7IWT7</accession>